<dbReference type="InterPro" id="IPR005162">
    <property type="entry name" value="Retrotrans_gag_dom"/>
</dbReference>
<accession>A0A814LTH3</accession>
<evidence type="ECO:0000256" key="4">
    <source>
        <dbReference type="ARBA" id="ARBA00022722"/>
    </source>
</evidence>
<keyword evidence="12" id="KW-1185">Reference proteome</keyword>
<dbReference type="InterPro" id="IPR050951">
    <property type="entry name" value="Retrovirus_Pol_polyprotein"/>
</dbReference>
<reference evidence="11" key="1">
    <citation type="submission" date="2021-02" db="EMBL/GenBank/DDBJ databases">
        <authorList>
            <person name="Nowell W R."/>
        </authorList>
    </citation>
    <scope>NUCLEOTIDE SEQUENCE</scope>
    <source>
        <strain evidence="11">Ploen Becks lab</strain>
    </source>
</reference>
<dbReference type="FunFam" id="3.10.20.370:FF:000001">
    <property type="entry name" value="Retrovirus-related Pol polyprotein from transposon 17.6-like protein"/>
    <property type="match status" value="1"/>
</dbReference>
<feature type="region of interest" description="Disordered" evidence="8">
    <location>
        <begin position="324"/>
        <end position="354"/>
    </location>
</feature>
<dbReference type="Gene3D" id="3.10.10.10">
    <property type="entry name" value="HIV Type 1 Reverse Transcriptase, subunit A, domain 1"/>
    <property type="match status" value="1"/>
</dbReference>
<evidence type="ECO:0000256" key="3">
    <source>
        <dbReference type="ARBA" id="ARBA00022695"/>
    </source>
</evidence>
<dbReference type="GO" id="GO:0004519">
    <property type="term" value="F:endonuclease activity"/>
    <property type="evidence" value="ECO:0007669"/>
    <property type="project" value="UniProtKB-KW"/>
</dbReference>
<keyword evidence="4" id="KW-0540">Nuclease</keyword>
<dbReference type="EMBL" id="CAJNOC010006041">
    <property type="protein sequence ID" value="CAF1068455.1"/>
    <property type="molecule type" value="Genomic_DNA"/>
</dbReference>
<dbReference type="PANTHER" id="PTHR37984:SF5">
    <property type="entry name" value="PROTEIN NYNRIN-LIKE"/>
    <property type="match status" value="1"/>
</dbReference>
<evidence type="ECO:0000256" key="2">
    <source>
        <dbReference type="ARBA" id="ARBA00022679"/>
    </source>
</evidence>
<dbReference type="InterPro" id="IPR043128">
    <property type="entry name" value="Rev_trsase/Diguanyl_cyclase"/>
</dbReference>
<feature type="compositionally biased region" description="Basic and acidic residues" evidence="8">
    <location>
        <begin position="324"/>
        <end position="338"/>
    </location>
</feature>
<organism evidence="11 12">
    <name type="scientific">Brachionus calyciflorus</name>
    <dbReference type="NCBI Taxonomy" id="104777"/>
    <lineage>
        <taxon>Eukaryota</taxon>
        <taxon>Metazoa</taxon>
        <taxon>Spiralia</taxon>
        <taxon>Gnathifera</taxon>
        <taxon>Rotifera</taxon>
        <taxon>Eurotatoria</taxon>
        <taxon>Monogononta</taxon>
        <taxon>Pseudotrocha</taxon>
        <taxon>Ploima</taxon>
        <taxon>Brachionidae</taxon>
        <taxon>Brachionus</taxon>
    </lineage>
</organism>
<dbReference type="Gene3D" id="2.40.70.10">
    <property type="entry name" value="Acid Proteases"/>
    <property type="match status" value="1"/>
</dbReference>
<comment type="caution">
    <text evidence="11">The sequence shown here is derived from an EMBL/GenBank/DDBJ whole genome shotgun (WGS) entry which is preliminary data.</text>
</comment>
<keyword evidence="7" id="KW-0695">RNA-directed DNA polymerase</keyword>
<dbReference type="Proteomes" id="UP000663879">
    <property type="component" value="Unassembled WGS sequence"/>
</dbReference>
<evidence type="ECO:0000256" key="8">
    <source>
        <dbReference type="SAM" id="MobiDB-lite"/>
    </source>
</evidence>
<dbReference type="EC" id="2.7.7.49" evidence="1"/>
<evidence type="ECO:0000256" key="1">
    <source>
        <dbReference type="ARBA" id="ARBA00012493"/>
    </source>
</evidence>
<dbReference type="Pfam" id="PF17917">
    <property type="entry name" value="RT_RNaseH"/>
    <property type="match status" value="1"/>
</dbReference>
<dbReference type="AlphaFoldDB" id="A0A814LTH3"/>
<evidence type="ECO:0000313" key="12">
    <source>
        <dbReference type="Proteomes" id="UP000663879"/>
    </source>
</evidence>
<keyword evidence="6" id="KW-0378">Hydrolase</keyword>
<dbReference type="GO" id="GO:0003964">
    <property type="term" value="F:RNA-directed DNA polymerase activity"/>
    <property type="evidence" value="ECO:0007669"/>
    <property type="project" value="UniProtKB-KW"/>
</dbReference>
<dbReference type="CDD" id="cd09274">
    <property type="entry name" value="RNase_HI_RT_Ty3"/>
    <property type="match status" value="1"/>
</dbReference>
<evidence type="ECO:0000256" key="6">
    <source>
        <dbReference type="ARBA" id="ARBA00022801"/>
    </source>
</evidence>
<evidence type="ECO:0000313" key="11">
    <source>
        <dbReference type="EMBL" id="CAF1068455.1"/>
    </source>
</evidence>
<dbReference type="InterPro" id="IPR021109">
    <property type="entry name" value="Peptidase_aspartic_dom_sf"/>
</dbReference>
<dbReference type="CDD" id="cd00303">
    <property type="entry name" value="retropepsin_like"/>
    <property type="match status" value="1"/>
</dbReference>
<keyword evidence="3" id="KW-0548">Nucleotidyltransferase</keyword>
<dbReference type="Gene3D" id="3.30.70.270">
    <property type="match status" value="2"/>
</dbReference>
<dbReference type="GO" id="GO:0016787">
    <property type="term" value="F:hydrolase activity"/>
    <property type="evidence" value="ECO:0007669"/>
    <property type="project" value="UniProtKB-KW"/>
</dbReference>
<keyword evidence="2" id="KW-0808">Transferase</keyword>
<dbReference type="InterPro" id="IPR041373">
    <property type="entry name" value="RT_RNaseH"/>
</dbReference>
<evidence type="ECO:0000259" key="10">
    <source>
        <dbReference type="Pfam" id="PF17917"/>
    </source>
</evidence>
<evidence type="ECO:0000256" key="7">
    <source>
        <dbReference type="ARBA" id="ARBA00022918"/>
    </source>
</evidence>
<dbReference type="OrthoDB" id="9113925at2759"/>
<dbReference type="InterPro" id="IPR043502">
    <property type="entry name" value="DNA/RNA_pol_sf"/>
</dbReference>
<proteinExistence type="predicted"/>
<dbReference type="FunFam" id="3.30.70.270:FF:000020">
    <property type="entry name" value="Transposon Tf2-6 polyprotein-like Protein"/>
    <property type="match status" value="1"/>
</dbReference>
<feature type="domain" description="Reverse transcriptase RNase H-like" evidence="10">
    <location>
        <begin position="811"/>
        <end position="912"/>
    </location>
</feature>
<keyword evidence="5" id="KW-0255">Endonuclease</keyword>
<dbReference type="SUPFAM" id="SSF56672">
    <property type="entry name" value="DNA/RNA polymerases"/>
    <property type="match status" value="1"/>
</dbReference>
<dbReference type="SUPFAM" id="SSF50630">
    <property type="entry name" value="Acid proteases"/>
    <property type="match status" value="1"/>
</dbReference>
<name>A0A814LTH3_9BILA</name>
<feature type="domain" description="Retrotransposon gag" evidence="9">
    <location>
        <begin position="159"/>
        <end position="248"/>
    </location>
</feature>
<evidence type="ECO:0000256" key="5">
    <source>
        <dbReference type="ARBA" id="ARBA00022759"/>
    </source>
</evidence>
<dbReference type="Pfam" id="PF08284">
    <property type="entry name" value="RVP_2"/>
    <property type="match status" value="1"/>
</dbReference>
<evidence type="ECO:0000259" key="9">
    <source>
        <dbReference type="Pfam" id="PF03732"/>
    </source>
</evidence>
<gene>
    <name evidence="11" type="ORF">OXX778_LOCUS19616</name>
</gene>
<dbReference type="Pfam" id="PF03732">
    <property type="entry name" value="Retrotrans_gag"/>
    <property type="match status" value="1"/>
</dbReference>
<protein>
    <recommendedName>
        <fullName evidence="1">RNA-directed DNA polymerase</fullName>
        <ecNumber evidence="1">2.7.7.49</ecNumber>
    </recommendedName>
</protein>
<dbReference type="PANTHER" id="PTHR37984">
    <property type="entry name" value="PROTEIN CBG26694"/>
    <property type="match status" value="1"/>
</dbReference>
<sequence length="1026" mass="118920">MTENEDLNKAILSIVSEFDQSLRLDATMDEETFNKKLKDYASINKQFLDEKLTEMANAFSSLQHDLNNKINQLTQQRDEAMLMSGNQVSTGQANYFQAIEALIQELRASRGPNPSQVRITLGNQPTYSGKESESIEEWLRITAKNLKLNKIDSNISVELASSYLRDKAERAFLQISQANNSLTWEMFAGELTKILKRRDLVETNLTKFRDLKQKGDLRDYIDEFNTCLLNLKEDLPESFKIEFFRNGLIPAIRAGVMASEPKTLQDAFDKAILLYYSGREQTSQRDSSSFEINQVDRRKAFKEAIKCHYCEKLGHKIRERRKRLRDEQFKRDKKEKPKVSRTATQYNKENRRKGNVSTVEVEELEISSIGVVNLSNEVHVRKIKGDLEVIKGEVLLGKKEIPTPVIFDTGAKRSVISEEMAKDYNIKPSNTKIKAVVADKETFNTFLSEKTRVIFKGHISEIEFIILPRADVLLGIDWFVANGASINPRKRQIFFESSIYTDKKEVMESSDDEVEVRITDLLEDECDFESELDGWNFKEKDCLAFENFELLSDEENKVAQEFLKKNNDIFAVSLEDLKEPCSVANFDIKTTVDTPIRLRPYRVSQKEREIINKEVETMLKAGIIIASQSPWSSPVCLINKPDGSKRFCIDYRQSGNGYAFLRFGNSYRIHRRYLCVSDSVNNHFKALEQTFQRLRKAKLKISYQKGKFFKNKIKVLGHIIANGRVMMDPERVEAIRKWPVPSKVKHIRQFLGLCNSYRKFIKDFAKIARPMTELTRKNVKWHWTEDCQKAFEGLKEKIMSDPILRVPIIGRPFKLYTDASGSQCGAVLTQTDEDGNEYVIAYISRPMKGAELHYGITEKECLAVVWSVKKFRVYLYGNFFILVTDHSALLWLMKIKDANGRLARWAICLQTYEFQIVHRAGKKHVNADALSRAFAVVEELELDHEDQDRSIKELDPWEDEFLLHYLRTGKYLPGSSKKQCKKIERKKDNYILKDENLFYRKNIDDTDWKIVPKINDRFSIIKDAHL</sequence>